<dbReference type="EnsemblPlants" id="Pp3c5_20930V3.2">
    <property type="protein sequence ID" value="PAC:32953420.CDS.1"/>
    <property type="gene ID" value="Pp3c5_20930"/>
</dbReference>
<reference evidence="1 3" key="1">
    <citation type="journal article" date="2008" name="Science">
        <title>The Physcomitrella genome reveals evolutionary insights into the conquest of land by plants.</title>
        <authorList>
            <person name="Rensing S."/>
            <person name="Lang D."/>
            <person name="Zimmer A."/>
            <person name="Terry A."/>
            <person name="Salamov A."/>
            <person name="Shapiro H."/>
            <person name="Nishiyama T."/>
            <person name="Perroud P.-F."/>
            <person name="Lindquist E."/>
            <person name="Kamisugi Y."/>
            <person name="Tanahashi T."/>
            <person name="Sakakibara K."/>
            <person name="Fujita T."/>
            <person name="Oishi K."/>
            <person name="Shin-I T."/>
            <person name="Kuroki Y."/>
            <person name="Toyoda A."/>
            <person name="Suzuki Y."/>
            <person name="Hashimoto A."/>
            <person name="Yamaguchi K."/>
            <person name="Sugano A."/>
            <person name="Kohara Y."/>
            <person name="Fujiyama A."/>
            <person name="Anterola A."/>
            <person name="Aoki S."/>
            <person name="Ashton N."/>
            <person name="Barbazuk W.B."/>
            <person name="Barker E."/>
            <person name="Bennetzen J."/>
            <person name="Bezanilla M."/>
            <person name="Blankenship R."/>
            <person name="Cho S.H."/>
            <person name="Dutcher S."/>
            <person name="Estelle M."/>
            <person name="Fawcett J.A."/>
            <person name="Gundlach H."/>
            <person name="Hanada K."/>
            <person name="Heyl A."/>
            <person name="Hicks K.A."/>
            <person name="Hugh J."/>
            <person name="Lohr M."/>
            <person name="Mayer K."/>
            <person name="Melkozernov A."/>
            <person name="Murata T."/>
            <person name="Nelson D."/>
            <person name="Pils B."/>
            <person name="Prigge M."/>
            <person name="Reiss B."/>
            <person name="Renner T."/>
            <person name="Rombauts S."/>
            <person name="Rushton P."/>
            <person name="Sanderfoot A."/>
            <person name="Schween G."/>
            <person name="Shiu S.-H."/>
            <person name="Stueber K."/>
            <person name="Theodoulou F.L."/>
            <person name="Tu H."/>
            <person name="Van de Peer Y."/>
            <person name="Verrier P.J."/>
            <person name="Waters E."/>
            <person name="Wood A."/>
            <person name="Yang L."/>
            <person name="Cove D."/>
            <person name="Cuming A."/>
            <person name="Hasebe M."/>
            <person name="Lucas S."/>
            <person name="Mishler D.B."/>
            <person name="Reski R."/>
            <person name="Grigoriev I."/>
            <person name="Quatrano R.S."/>
            <person name="Boore J.L."/>
        </authorList>
    </citation>
    <scope>NUCLEOTIDE SEQUENCE [LARGE SCALE GENOMIC DNA]</scope>
    <source>
        <strain evidence="2 3">cv. Gransden 2004</strain>
    </source>
</reference>
<sequence length="77" mass="9225">MHHLTRFHSRHHQKLQPTYIILNQTYHDLSCNCFHFNAPEVFNFSIEVGIQVMILIRQGQEYFSLVAFFILKIAYID</sequence>
<dbReference type="InParanoid" id="A0A2K1KKH9"/>
<keyword evidence="3" id="KW-1185">Reference proteome</keyword>
<reference evidence="2" key="3">
    <citation type="submission" date="2020-12" db="UniProtKB">
        <authorList>
            <consortium name="EnsemblPlants"/>
        </authorList>
    </citation>
    <scope>IDENTIFICATION</scope>
</reference>
<dbReference type="Gramene" id="Pp3c5_20930V3.1">
    <property type="protein sequence ID" value="PAC:32953419.CDS.1"/>
    <property type="gene ID" value="Pp3c5_20930"/>
</dbReference>
<reference evidence="1 3" key="2">
    <citation type="journal article" date="2018" name="Plant J.">
        <title>The Physcomitrella patens chromosome-scale assembly reveals moss genome structure and evolution.</title>
        <authorList>
            <person name="Lang D."/>
            <person name="Ullrich K.K."/>
            <person name="Murat F."/>
            <person name="Fuchs J."/>
            <person name="Jenkins J."/>
            <person name="Haas F.B."/>
            <person name="Piednoel M."/>
            <person name="Gundlach H."/>
            <person name="Van Bel M."/>
            <person name="Meyberg R."/>
            <person name="Vives C."/>
            <person name="Morata J."/>
            <person name="Symeonidi A."/>
            <person name="Hiss M."/>
            <person name="Muchero W."/>
            <person name="Kamisugi Y."/>
            <person name="Saleh O."/>
            <person name="Blanc G."/>
            <person name="Decker E.L."/>
            <person name="van Gessel N."/>
            <person name="Grimwood J."/>
            <person name="Hayes R.D."/>
            <person name="Graham S.W."/>
            <person name="Gunter L.E."/>
            <person name="McDaniel S.F."/>
            <person name="Hoernstein S.N.W."/>
            <person name="Larsson A."/>
            <person name="Li F.W."/>
            <person name="Perroud P.F."/>
            <person name="Phillips J."/>
            <person name="Ranjan P."/>
            <person name="Rokshar D.S."/>
            <person name="Rothfels C.J."/>
            <person name="Schneider L."/>
            <person name="Shu S."/>
            <person name="Stevenson D.W."/>
            <person name="Thummler F."/>
            <person name="Tillich M."/>
            <person name="Villarreal Aguilar J.C."/>
            <person name="Widiez T."/>
            <person name="Wong G.K."/>
            <person name="Wymore A."/>
            <person name="Zhang Y."/>
            <person name="Zimmer A.D."/>
            <person name="Quatrano R.S."/>
            <person name="Mayer K.F.X."/>
            <person name="Goodstein D."/>
            <person name="Casacuberta J.M."/>
            <person name="Vandepoele K."/>
            <person name="Reski R."/>
            <person name="Cuming A.C."/>
            <person name="Tuskan G.A."/>
            <person name="Maumus F."/>
            <person name="Salse J."/>
            <person name="Schmutz J."/>
            <person name="Rensing S.A."/>
        </authorList>
    </citation>
    <scope>NUCLEOTIDE SEQUENCE [LARGE SCALE GENOMIC DNA]</scope>
    <source>
        <strain evidence="2 3">cv. Gransden 2004</strain>
    </source>
</reference>
<dbReference type="EnsemblPlants" id="Pp3c5_20930V3.1">
    <property type="protein sequence ID" value="PAC:32953419.CDS.1"/>
    <property type="gene ID" value="Pp3c5_20930"/>
</dbReference>
<evidence type="ECO:0000313" key="2">
    <source>
        <dbReference type="EnsemblPlants" id="PAC:32953419.CDS.1"/>
    </source>
</evidence>
<evidence type="ECO:0000313" key="1">
    <source>
        <dbReference type="EMBL" id="PNR54288.1"/>
    </source>
</evidence>
<name>A0A2K1KKH9_PHYPA</name>
<dbReference type="Proteomes" id="UP000006727">
    <property type="component" value="Chromosome 5"/>
</dbReference>
<organism evidence="1">
    <name type="scientific">Physcomitrium patens</name>
    <name type="common">Spreading-leaved earth moss</name>
    <name type="synonym">Physcomitrella patens</name>
    <dbReference type="NCBI Taxonomy" id="3218"/>
    <lineage>
        <taxon>Eukaryota</taxon>
        <taxon>Viridiplantae</taxon>
        <taxon>Streptophyta</taxon>
        <taxon>Embryophyta</taxon>
        <taxon>Bryophyta</taxon>
        <taxon>Bryophytina</taxon>
        <taxon>Bryopsida</taxon>
        <taxon>Funariidae</taxon>
        <taxon>Funariales</taxon>
        <taxon>Funariaceae</taxon>
        <taxon>Physcomitrium</taxon>
    </lineage>
</organism>
<gene>
    <name evidence="1" type="ORF">PHYPA_007965</name>
</gene>
<dbReference type="AlphaFoldDB" id="A0A2K1KKH9"/>
<evidence type="ECO:0000313" key="3">
    <source>
        <dbReference type="Proteomes" id="UP000006727"/>
    </source>
</evidence>
<dbReference type="Gramene" id="Pp3c5_20930V3.2">
    <property type="protein sequence ID" value="PAC:32953420.CDS.1"/>
    <property type="gene ID" value="Pp3c5_20930"/>
</dbReference>
<dbReference type="EMBL" id="ABEU02000005">
    <property type="protein sequence ID" value="PNR54288.1"/>
    <property type="molecule type" value="Genomic_DNA"/>
</dbReference>
<proteinExistence type="predicted"/>
<accession>A0A2K1KKH9</accession>
<protein>
    <submittedName>
        <fullName evidence="1 2">Uncharacterized protein</fullName>
    </submittedName>
</protein>